<accession>A0ABW5E4D8</accession>
<dbReference type="Proteomes" id="UP001597297">
    <property type="component" value="Unassembled WGS sequence"/>
</dbReference>
<sequence>MHPKRHKQLNNALILQGDWEGGLTNFALDLIDKGTQVTKVVLHAGDWIYKWKGVATVDFDAPLDEFENWLRAYISEHDVDSLILYNQYRPYNLIGWDLAEELGIECIVLELGLLRPDFCSIYSRQRNQFDYLQNRWTEILNKDQAVTPPEKPAQLARMSTPCKMVQFGLFFLFSRFMATFARQYCHYQDQRTLSVGHHLVANIRGALRFQGRKKQSCFDKIFAGKWSGKYYFVPLQVHTDSQITIRSHFQSMEEFICTVAASFKKHAPKGTKLVFKIHPMDRGYKDYLHLIKKIREDIGNQRILYLDRIHLPTILDNARGCITVNSSVGLSALIHNTPLITLGKAAFDLEKLTFQGSLDDFWTQHGRVSKKHVNNFVALLKQTSQAQGTFYQRLYSSPGRCKIAWPADFNSLFEPHQDLVQHYSTPETFSNIELPSAEPATIQ</sequence>
<gene>
    <name evidence="1" type="ORF">ACFSQZ_12115</name>
</gene>
<dbReference type="RefSeq" id="WP_377093998.1">
    <property type="nucleotide sequence ID" value="NZ_JBHSJM010000001.1"/>
</dbReference>
<keyword evidence="2" id="KW-1185">Reference proteome</keyword>
<evidence type="ECO:0000313" key="1">
    <source>
        <dbReference type="EMBL" id="MFD2277217.1"/>
    </source>
</evidence>
<reference evidence="2" key="1">
    <citation type="journal article" date="2019" name="Int. J. Syst. Evol. Microbiol.">
        <title>The Global Catalogue of Microorganisms (GCM) 10K type strain sequencing project: providing services to taxonomists for standard genome sequencing and annotation.</title>
        <authorList>
            <consortium name="The Broad Institute Genomics Platform"/>
            <consortium name="The Broad Institute Genome Sequencing Center for Infectious Disease"/>
            <person name="Wu L."/>
            <person name="Ma J."/>
        </authorList>
    </citation>
    <scope>NUCLEOTIDE SEQUENCE [LARGE SCALE GENOMIC DNA]</scope>
    <source>
        <strain evidence="2">JCM 16545</strain>
    </source>
</reference>
<name>A0ABW5E4D8_9BACT</name>
<evidence type="ECO:0000313" key="2">
    <source>
        <dbReference type="Proteomes" id="UP001597297"/>
    </source>
</evidence>
<comment type="caution">
    <text evidence="1">The sequence shown here is derived from an EMBL/GenBank/DDBJ whole genome shotgun (WGS) entry which is preliminary data.</text>
</comment>
<organism evidence="1 2">
    <name type="scientific">Rubritalea spongiae</name>
    <dbReference type="NCBI Taxonomy" id="430797"/>
    <lineage>
        <taxon>Bacteria</taxon>
        <taxon>Pseudomonadati</taxon>
        <taxon>Verrucomicrobiota</taxon>
        <taxon>Verrucomicrobiia</taxon>
        <taxon>Verrucomicrobiales</taxon>
        <taxon>Rubritaleaceae</taxon>
        <taxon>Rubritalea</taxon>
    </lineage>
</organism>
<dbReference type="InterPro" id="IPR007833">
    <property type="entry name" value="Capsule_polysaccharide_synth"/>
</dbReference>
<dbReference type="Pfam" id="PF05159">
    <property type="entry name" value="Capsule_synth"/>
    <property type="match status" value="1"/>
</dbReference>
<dbReference type="Gene3D" id="3.40.50.12580">
    <property type="match status" value="1"/>
</dbReference>
<proteinExistence type="predicted"/>
<dbReference type="InterPro" id="IPR043148">
    <property type="entry name" value="TagF_C"/>
</dbReference>
<dbReference type="EMBL" id="JBHUJC010000041">
    <property type="protein sequence ID" value="MFD2277217.1"/>
    <property type="molecule type" value="Genomic_DNA"/>
</dbReference>
<protein>
    <recommendedName>
        <fullName evidence="3">Capsular biosynthesis protein</fullName>
    </recommendedName>
</protein>
<evidence type="ECO:0008006" key="3">
    <source>
        <dbReference type="Google" id="ProtNLM"/>
    </source>
</evidence>